<proteinExistence type="inferred from homology"/>
<dbReference type="GO" id="GO:0005576">
    <property type="term" value="C:extracellular region"/>
    <property type="evidence" value="ECO:0007669"/>
    <property type="project" value="GOC"/>
</dbReference>
<dbReference type="HOGENOM" id="CLU_018349_0_0_1"/>
<feature type="compositionally biased region" description="Basic and acidic residues" evidence="4">
    <location>
        <begin position="437"/>
        <end position="453"/>
    </location>
</feature>
<dbReference type="STRING" id="7897.ENSLACP00000018155"/>
<feature type="compositionally biased region" description="Basic and acidic residues" evidence="4">
    <location>
        <begin position="228"/>
        <end position="239"/>
    </location>
</feature>
<reference evidence="7" key="2">
    <citation type="submission" date="2025-08" db="UniProtKB">
        <authorList>
            <consortium name="Ensembl"/>
        </authorList>
    </citation>
    <scope>IDENTIFICATION</scope>
</reference>
<dbReference type="Ensembl" id="ENSLACT00000018287.1">
    <property type="protein sequence ID" value="ENSLACP00000018155.1"/>
    <property type="gene ID" value="ENSLACG00000015993.1"/>
</dbReference>
<evidence type="ECO:0000256" key="2">
    <source>
        <dbReference type="ARBA" id="ARBA00024190"/>
    </source>
</evidence>
<reference evidence="8" key="1">
    <citation type="submission" date="2011-08" db="EMBL/GenBank/DDBJ databases">
        <title>The draft genome of Latimeria chalumnae.</title>
        <authorList>
            <person name="Di Palma F."/>
            <person name="Alfoldi J."/>
            <person name="Johnson J."/>
            <person name="Berlin A."/>
            <person name="Gnerre S."/>
            <person name="Jaffe D."/>
            <person name="MacCallum I."/>
            <person name="Young S."/>
            <person name="Walker B.J."/>
            <person name="Lander E."/>
            <person name="Lindblad-Toh K."/>
        </authorList>
    </citation>
    <scope>NUCLEOTIDE SEQUENCE [LARGE SCALE GENOMIC DNA]</scope>
    <source>
        <strain evidence="8">Wild caught</strain>
    </source>
</reference>
<feature type="region of interest" description="Disordered" evidence="4">
    <location>
        <begin position="356"/>
        <end position="384"/>
    </location>
</feature>
<comment type="similarity">
    <text evidence="3">Belongs to the PIH1 family. Kintoun subfamily.</text>
</comment>
<dbReference type="AlphaFoldDB" id="H3B8D4"/>
<keyword evidence="1 3" id="KW-0963">Cytoplasm</keyword>
<feature type="compositionally biased region" description="Basic and acidic residues" evidence="4">
    <location>
        <begin position="626"/>
        <end position="641"/>
    </location>
</feature>
<organism evidence="7 8">
    <name type="scientific">Latimeria chalumnae</name>
    <name type="common">Coelacanth</name>
    <dbReference type="NCBI Taxonomy" id="7897"/>
    <lineage>
        <taxon>Eukaryota</taxon>
        <taxon>Metazoa</taxon>
        <taxon>Chordata</taxon>
        <taxon>Craniata</taxon>
        <taxon>Vertebrata</taxon>
        <taxon>Euteleostomi</taxon>
        <taxon>Coelacanthiformes</taxon>
        <taxon>Coelacanthidae</taxon>
        <taxon>Latimeria</taxon>
    </lineage>
</organism>
<dbReference type="Pfam" id="PF08190">
    <property type="entry name" value="PIH1"/>
    <property type="match status" value="1"/>
</dbReference>
<feature type="domain" description="PIH1D1/2/3 CS-like" evidence="6">
    <location>
        <begin position="251"/>
        <end position="350"/>
    </location>
</feature>
<evidence type="ECO:0000256" key="3">
    <source>
        <dbReference type="HAMAP-Rule" id="MF_03069"/>
    </source>
</evidence>
<dbReference type="GO" id="GO:0003351">
    <property type="term" value="P:epithelial cilium movement involved in extracellular fluid movement"/>
    <property type="evidence" value="ECO:0007669"/>
    <property type="project" value="TreeGrafter"/>
</dbReference>
<dbReference type="GO" id="GO:0070286">
    <property type="term" value="P:axonemal dynein complex assembly"/>
    <property type="evidence" value="ECO:0007669"/>
    <property type="project" value="UniProtKB-UniRule"/>
</dbReference>
<dbReference type="Pfam" id="PF18201">
    <property type="entry name" value="PIH1_CS"/>
    <property type="match status" value="1"/>
</dbReference>
<dbReference type="PANTHER" id="PTHR22997">
    <property type="entry name" value="PIH1 DOMAIN-CONTAINING PROTEIN 1"/>
    <property type="match status" value="1"/>
</dbReference>
<dbReference type="eggNOG" id="KOG4356">
    <property type="taxonomic scope" value="Eukaryota"/>
</dbReference>
<feature type="region of interest" description="Disordered" evidence="4">
    <location>
        <begin position="626"/>
        <end position="648"/>
    </location>
</feature>
<dbReference type="InterPro" id="IPR012981">
    <property type="entry name" value="PIH1_N"/>
</dbReference>
<feature type="region of interest" description="Disordered" evidence="4">
    <location>
        <begin position="225"/>
        <end position="251"/>
    </location>
</feature>
<dbReference type="Proteomes" id="UP000008672">
    <property type="component" value="Unassembled WGS sequence"/>
</dbReference>
<feature type="compositionally biased region" description="Basic and acidic residues" evidence="4">
    <location>
        <begin position="362"/>
        <end position="384"/>
    </location>
</feature>
<dbReference type="InterPro" id="IPR041442">
    <property type="entry name" value="PIH1D1/2/3_CS-like"/>
</dbReference>
<dbReference type="PANTHER" id="PTHR22997:SF3">
    <property type="entry name" value="PROTEIN KINTOUN"/>
    <property type="match status" value="1"/>
</dbReference>
<dbReference type="Bgee" id="ENSLACG00000015993">
    <property type="expression patterns" value="Expressed in post-anal tail muscle and 1 other cell type or tissue"/>
</dbReference>
<dbReference type="SUPFAM" id="SSF49764">
    <property type="entry name" value="HSP20-like chaperones"/>
    <property type="match status" value="1"/>
</dbReference>
<evidence type="ECO:0000313" key="8">
    <source>
        <dbReference type="Proteomes" id="UP000008672"/>
    </source>
</evidence>
<keyword evidence="8" id="KW-1185">Reference proteome</keyword>
<comment type="function">
    <text evidence="3">Required for cytoplasmic pre-assembly of axonemal dyneins, thereby playing a central role in motility in cilia and flagella. Involved in pre-assembly of dynein arm complexes in the cytoplasm before intraflagellar transport loads them for the ciliary compartment.</text>
</comment>
<evidence type="ECO:0000256" key="1">
    <source>
        <dbReference type="ARBA" id="ARBA00022490"/>
    </source>
</evidence>
<gene>
    <name evidence="3 7" type="primary">DNAAF2</name>
    <name evidence="3" type="synonym">KTU</name>
</gene>
<reference evidence="7" key="3">
    <citation type="submission" date="2025-09" db="UniProtKB">
        <authorList>
            <consortium name="Ensembl"/>
        </authorList>
    </citation>
    <scope>IDENTIFICATION</scope>
</reference>
<dbReference type="GO" id="GO:0120293">
    <property type="term" value="C:dynein axonemal particle"/>
    <property type="evidence" value="ECO:0007669"/>
    <property type="project" value="UniProtKB-SubCell"/>
</dbReference>
<dbReference type="InParanoid" id="H3B8D4"/>
<evidence type="ECO:0000259" key="5">
    <source>
        <dbReference type="Pfam" id="PF08190"/>
    </source>
</evidence>
<feature type="domain" description="PIH1 N-terminal" evidence="5">
    <location>
        <begin position="38"/>
        <end position="200"/>
    </location>
</feature>
<comment type="subcellular location">
    <subcellularLocation>
        <location evidence="3">Cytoplasm</location>
    </subcellularLocation>
    <subcellularLocation>
        <location evidence="2">Dynein axonemal particle</location>
    </subcellularLocation>
    <text evidence="3">Localizes in the apical cytoplasm around the gamma-tubulin-positive pericentriolar region, not in the cilia.</text>
</comment>
<dbReference type="HAMAP" id="MF_03069">
    <property type="entry name" value="Kintoun"/>
    <property type="match status" value="1"/>
</dbReference>
<evidence type="ECO:0000313" key="7">
    <source>
        <dbReference type="Ensembl" id="ENSLACP00000018155.1"/>
    </source>
</evidence>
<protein>
    <recommendedName>
        <fullName evidence="3">Protein kintoun</fullName>
    </recommendedName>
    <alternativeName>
        <fullName evidence="3">Dynein assembly factor 2, axonemal</fullName>
    </alternativeName>
</protein>
<dbReference type="InterPro" id="IPR034727">
    <property type="entry name" value="Kintoun"/>
</dbReference>
<accession>H3B8D4</accession>
<dbReference type="EMBL" id="AFYH01060843">
    <property type="status" value="NOT_ANNOTATED_CDS"/>
    <property type="molecule type" value="Genomic_DNA"/>
</dbReference>
<sequence length="787" mass="88248">ASSKLEDLNLTCEEVKRFSEAFKDQKFRELLVEYAEEISNPENKRKYEEEITLLEKERGMDIKFVHPQPGYVLKTSVDGTQKSFINICSNDLIDKPACQSGRGDGGRKGQFWSLPYSLAPGREDLGKDGKKNMIYDVVFNPDTLYMASKNEKFKKMVSSTAFEAVQKQFHVKLDEKNAKTLKIKYKGVPHPAVIRKPIPGVERTSQVEEADKPLKFPYPYDTPNVGEVTKKTESKREVASKGLTETQADQPTEPKFSIKYRTYFDLQDYRYARESAPNTRPKELVITIDLPLLNSAGDAELDVLEKRLILESKKPAYKLDLNLPYLVDENLGSATFNKTKRQLVVTLPVLSLKQETVVAEEPTEKESNDKESVQKEQSPGDKDEAALSAISQDIQIDGNEGLAKFEGSSAPVCHERLLQRSREIVKESSSDLLESNPESRQRTEKNEITKTLEDNKDEVEHVCPLFHCDQDETNVTLVLYVKNIAKESLKTSVGPHNYSVSLKSKSCDTVYSLFIHFPPECMLNGNALNVSQENAVVVLTKARESIGFWKKFNFGAKNDSLQERLFLSEENINSVLESGLSAVHSESTPNISPMPEVVEVCNKNLLIRLKPKHETDASYQIIQRDEKHCEDTENAKSESDSKASTTVEGNALSCDWTEAQSTKENVTTTLVTPAEKELEQMNTSCISAGEIQRAGLKTEFATADNTDISTSGEKQVSCCLKKQVKINDGDKLDEEQKEEPDGLLCNKAVVPLVVKKNNSNDGGVKIIVDHTTRSAFSFQNSMLYELD</sequence>
<evidence type="ECO:0000259" key="6">
    <source>
        <dbReference type="Pfam" id="PF18201"/>
    </source>
</evidence>
<dbReference type="GeneTree" id="ENSGT00510000048466"/>
<dbReference type="OMA" id="KQCMSLT"/>
<evidence type="ECO:0000256" key="4">
    <source>
        <dbReference type="SAM" id="MobiDB-lite"/>
    </source>
</evidence>
<dbReference type="InterPro" id="IPR008978">
    <property type="entry name" value="HSP20-like_chaperone"/>
</dbReference>
<dbReference type="FunCoup" id="H3B8D4">
    <property type="interactions" value="213"/>
</dbReference>
<dbReference type="GO" id="GO:0060285">
    <property type="term" value="P:cilium-dependent cell motility"/>
    <property type="evidence" value="ECO:0007669"/>
    <property type="project" value="UniProtKB-UniRule"/>
</dbReference>
<name>H3B8D4_LATCH</name>
<feature type="region of interest" description="Disordered" evidence="4">
    <location>
        <begin position="427"/>
        <end position="453"/>
    </location>
</feature>
<dbReference type="InterPro" id="IPR050734">
    <property type="entry name" value="PIH1/Kintoun_subfamily"/>
</dbReference>